<comment type="similarity">
    <text evidence="1">Belongs to the methylmalonyl-CoA epimerase family.</text>
</comment>
<evidence type="ECO:0000313" key="6">
    <source>
        <dbReference type="Proteomes" id="UP000180098"/>
    </source>
</evidence>
<dbReference type="NCBIfam" id="TIGR03081">
    <property type="entry name" value="metmalonyl_epim"/>
    <property type="match status" value="1"/>
</dbReference>
<proteinExistence type="inferred from homology"/>
<dbReference type="OrthoDB" id="9788468at2"/>
<dbReference type="Pfam" id="PF13669">
    <property type="entry name" value="Glyoxalase_4"/>
    <property type="match status" value="1"/>
</dbReference>
<keyword evidence="6" id="KW-1185">Reference proteome</keyword>
<organism evidence="5 6">
    <name type="scientific">Anaerobacillus arseniciselenatis</name>
    <dbReference type="NCBI Taxonomy" id="85682"/>
    <lineage>
        <taxon>Bacteria</taxon>
        <taxon>Bacillati</taxon>
        <taxon>Bacillota</taxon>
        <taxon>Bacilli</taxon>
        <taxon>Bacillales</taxon>
        <taxon>Bacillaceae</taxon>
        <taxon>Anaerobacillus</taxon>
    </lineage>
</organism>
<protein>
    <submittedName>
        <fullName evidence="5">Methylmalonyl-CoA epimerase</fullName>
    </submittedName>
</protein>
<accession>A0A1S2LY39</accession>
<dbReference type="PANTHER" id="PTHR43048:SF3">
    <property type="entry name" value="METHYLMALONYL-COA EPIMERASE, MITOCHONDRIAL"/>
    <property type="match status" value="1"/>
</dbReference>
<reference evidence="5 6" key="1">
    <citation type="submission" date="2016-10" db="EMBL/GenBank/DDBJ databases">
        <title>Draft genome sequences of four alkaliphilic bacteria belonging to the Anaerobacillus genus.</title>
        <authorList>
            <person name="Bassil N.M."/>
            <person name="Lloyd J.R."/>
        </authorList>
    </citation>
    <scope>NUCLEOTIDE SEQUENCE [LARGE SCALE GENOMIC DNA]</scope>
    <source>
        <strain evidence="5 6">DSM 15340</strain>
    </source>
</reference>
<evidence type="ECO:0000313" key="5">
    <source>
        <dbReference type="EMBL" id="OIJ16305.1"/>
    </source>
</evidence>
<comment type="caution">
    <text evidence="5">The sequence shown here is derived from an EMBL/GenBank/DDBJ whole genome shotgun (WGS) entry which is preliminary data.</text>
</comment>
<dbReference type="Gene3D" id="3.10.180.10">
    <property type="entry name" value="2,3-Dihydroxybiphenyl 1,2-Dioxygenase, domain 1"/>
    <property type="match status" value="1"/>
</dbReference>
<feature type="coiled-coil region" evidence="3">
    <location>
        <begin position="78"/>
        <end position="105"/>
    </location>
</feature>
<evidence type="ECO:0000256" key="2">
    <source>
        <dbReference type="ARBA" id="ARBA00022723"/>
    </source>
</evidence>
<dbReference type="GO" id="GO:0046872">
    <property type="term" value="F:metal ion binding"/>
    <property type="evidence" value="ECO:0007669"/>
    <property type="project" value="UniProtKB-KW"/>
</dbReference>
<dbReference type="GO" id="GO:0046491">
    <property type="term" value="P:L-methylmalonyl-CoA metabolic process"/>
    <property type="evidence" value="ECO:0007669"/>
    <property type="project" value="TreeGrafter"/>
</dbReference>
<keyword evidence="2" id="KW-0479">Metal-binding</keyword>
<evidence type="ECO:0000256" key="1">
    <source>
        <dbReference type="ARBA" id="ARBA00009308"/>
    </source>
</evidence>
<dbReference type="SUPFAM" id="SSF54593">
    <property type="entry name" value="Glyoxalase/Bleomycin resistance protein/Dihydroxybiphenyl dioxygenase"/>
    <property type="match status" value="1"/>
</dbReference>
<evidence type="ECO:0000259" key="4">
    <source>
        <dbReference type="PROSITE" id="PS51819"/>
    </source>
</evidence>
<sequence>MAEPKKIDHIGIAVKSIDETLPFYVESLKLELKGIEEVATQKVRVAFLSIGEAKIELLEPISDDSPIAQFIEKKGEGIHHVALAVDNIKERLNELKENGVRLIHESPVPGAANALVAFLHPKAAQGVLYEFCEKKE</sequence>
<keyword evidence="3" id="KW-0175">Coiled coil</keyword>
<dbReference type="EMBL" id="MLQQ01000001">
    <property type="protein sequence ID" value="OIJ16305.1"/>
    <property type="molecule type" value="Genomic_DNA"/>
</dbReference>
<dbReference type="Proteomes" id="UP000180098">
    <property type="component" value="Unassembled WGS sequence"/>
</dbReference>
<feature type="domain" description="VOC" evidence="4">
    <location>
        <begin position="6"/>
        <end position="134"/>
    </location>
</feature>
<gene>
    <name evidence="5" type="ORF">BKP35_03135</name>
</gene>
<dbReference type="InterPro" id="IPR029068">
    <property type="entry name" value="Glyas_Bleomycin-R_OHBP_Dase"/>
</dbReference>
<dbReference type="InterPro" id="IPR037523">
    <property type="entry name" value="VOC_core"/>
</dbReference>
<dbReference type="InterPro" id="IPR051785">
    <property type="entry name" value="MMCE/EMCE_epimerase"/>
</dbReference>
<evidence type="ECO:0000256" key="3">
    <source>
        <dbReference type="SAM" id="Coils"/>
    </source>
</evidence>
<dbReference type="InterPro" id="IPR017515">
    <property type="entry name" value="MeMalonyl-CoA_epimerase"/>
</dbReference>
<dbReference type="CDD" id="cd07249">
    <property type="entry name" value="MMCE"/>
    <property type="match status" value="1"/>
</dbReference>
<dbReference type="PROSITE" id="PS51819">
    <property type="entry name" value="VOC"/>
    <property type="match status" value="1"/>
</dbReference>
<dbReference type="PANTHER" id="PTHR43048">
    <property type="entry name" value="METHYLMALONYL-COA EPIMERASE"/>
    <property type="match status" value="1"/>
</dbReference>
<dbReference type="AlphaFoldDB" id="A0A1S2LY39"/>
<dbReference type="GO" id="GO:0004493">
    <property type="term" value="F:methylmalonyl-CoA epimerase activity"/>
    <property type="evidence" value="ECO:0007669"/>
    <property type="project" value="TreeGrafter"/>
</dbReference>
<name>A0A1S2LY39_9BACI</name>